<keyword evidence="7" id="KW-0413">Isomerase</keyword>
<dbReference type="CDD" id="cd02966">
    <property type="entry name" value="TlpA_like_family"/>
    <property type="match status" value="1"/>
</dbReference>
<evidence type="ECO:0000256" key="2">
    <source>
        <dbReference type="ARBA" id="ARBA00022748"/>
    </source>
</evidence>
<sequence>MRVLRAVAPLVAALLLLTGCKEELRSGNDGFVTPDLSVKVLDTTEREPPAAEVAGQTVDGKQVSLAGLRGRVVVMPVWGSWCGPCRKEAPGLARAARDLADDGVTFLGINTRDRNKVDVRSFLDRFDISYDSIYDEDGRTLLAFRGTLPPLGIPSIVVIDRQGRVAARILGPADLSTVYGVVEDVTGKKLAVPRADA</sequence>
<proteinExistence type="predicted"/>
<dbReference type="PROSITE" id="PS51257">
    <property type="entry name" value="PROKAR_LIPOPROTEIN"/>
    <property type="match status" value="1"/>
</dbReference>
<dbReference type="InterPro" id="IPR036249">
    <property type="entry name" value="Thioredoxin-like_sf"/>
</dbReference>
<dbReference type="InterPro" id="IPR013766">
    <property type="entry name" value="Thioredoxin_domain"/>
</dbReference>
<evidence type="ECO:0000259" key="6">
    <source>
        <dbReference type="PROSITE" id="PS51352"/>
    </source>
</evidence>
<evidence type="ECO:0000256" key="4">
    <source>
        <dbReference type="ARBA" id="ARBA00023157"/>
    </source>
</evidence>
<keyword evidence="3" id="KW-0812">Transmembrane</keyword>
<evidence type="ECO:0000313" key="8">
    <source>
        <dbReference type="Proteomes" id="UP001183648"/>
    </source>
</evidence>
<comment type="caution">
    <text evidence="7">The sequence shown here is derived from an EMBL/GenBank/DDBJ whole genome shotgun (WGS) entry which is preliminary data.</text>
</comment>
<dbReference type="RefSeq" id="WP_310300067.1">
    <property type="nucleotide sequence ID" value="NZ_BAAAPS010000001.1"/>
</dbReference>
<dbReference type="PANTHER" id="PTHR42852">
    <property type="entry name" value="THIOL:DISULFIDE INTERCHANGE PROTEIN DSBE"/>
    <property type="match status" value="1"/>
</dbReference>
<accession>A0ABU2BVE2</accession>
<evidence type="ECO:0000256" key="5">
    <source>
        <dbReference type="ARBA" id="ARBA00023284"/>
    </source>
</evidence>
<reference evidence="7 8" key="1">
    <citation type="submission" date="2023-07" db="EMBL/GenBank/DDBJ databases">
        <title>Sequencing the genomes of 1000 actinobacteria strains.</title>
        <authorList>
            <person name="Klenk H.-P."/>
        </authorList>
    </citation>
    <scope>NUCLEOTIDE SEQUENCE [LARGE SCALE GENOMIC DNA]</scope>
    <source>
        <strain evidence="7 8">DSM 19426</strain>
    </source>
</reference>
<dbReference type="InterPro" id="IPR017937">
    <property type="entry name" value="Thioredoxin_CS"/>
</dbReference>
<protein>
    <submittedName>
        <fullName evidence="7">Thiol-disulfide isomerase/thioredoxin</fullName>
    </submittedName>
</protein>
<dbReference type="Gene3D" id="3.40.30.10">
    <property type="entry name" value="Glutaredoxin"/>
    <property type="match status" value="1"/>
</dbReference>
<keyword evidence="5" id="KW-0676">Redox-active center</keyword>
<evidence type="ECO:0000313" key="7">
    <source>
        <dbReference type="EMBL" id="MDR7361708.1"/>
    </source>
</evidence>
<evidence type="ECO:0000256" key="3">
    <source>
        <dbReference type="ARBA" id="ARBA00022968"/>
    </source>
</evidence>
<keyword evidence="4" id="KW-1015">Disulfide bond</keyword>
<dbReference type="Pfam" id="PF08534">
    <property type="entry name" value="Redoxin"/>
    <property type="match status" value="1"/>
</dbReference>
<dbReference type="SUPFAM" id="SSF52833">
    <property type="entry name" value="Thioredoxin-like"/>
    <property type="match status" value="1"/>
</dbReference>
<dbReference type="PANTHER" id="PTHR42852:SF6">
    <property type="entry name" value="THIOL:DISULFIDE INTERCHANGE PROTEIN DSBE"/>
    <property type="match status" value="1"/>
</dbReference>
<dbReference type="InterPro" id="IPR013740">
    <property type="entry name" value="Redoxin"/>
</dbReference>
<dbReference type="PROSITE" id="PS51352">
    <property type="entry name" value="THIOREDOXIN_2"/>
    <property type="match status" value="1"/>
</dbReference>
<comment type="subcellular location">
    <subcellularLocation>
        <location evidence="1">Cell envelope</location>
    </subcellularLocation>
</comment>
<dbReference type="GO" id="GO:0016853">
    <property type="term" value="F:isomerase activity"/>
    <property type="evidence" value="ECO:0007669"/>
    <property type="project" value="UniProtKB-KW"/>
</dbReference>
<keyword evidence="8" id="KW-1185">Reference proteome</keyword>
<name>A0ABU2BVE2_9ACTN</name>
<dbReference type="InterPro" id="IPR050553">
    <property type="entry name" value="Thioredoxin_ResA/DsbE_sf"/>
</dbReference>
<organism evidence="7 8">
    <name type="scientific">Nocardioides marmoribigeumensis</name>
    <dbReference type="NCBI Taxonomy" id="433649"/>
    <lineage>
        <taxon>Bacteria</taxon>
        <taxon>Bacillati</taxon>
        <taxon>Actinomycetota</taxon>
        <taxon>Actinomycetes</taxon>
        <taxon>Propionibacteriales</taxon>
        <taxon>Nocardioidaceae</taxon>
        <taxon>Nocardioides</taxon>
    </lineage>
</organism>
<keyword evidence="2" id="KW-0201">Cytochrome c-type biogenesis</keyword>
<dbReference type="Proteomes" id="UP001183648">
    <property type="component" value="Unassembled WGS sequence"/>
</dbReference>
<feature type="domain" description="Thioredoxin" evidence="6">
    <location>
        <begin position="44"/>
        <end position="187"/>
    </location>
</feature>
<gene>
    <name evidence="7" type="ORF">J2S63_001261</name>
</gene>
<keyword evidence="3" id="KW-0735">Signal-anchor</keyword>
<dbReference type="EMBL" id="JAVDYG010000001">
    <property type="protein sequence ID" value="MDR7361708.1"/>
    <property type="molecule type" value="Genomic_DNA"/>
</dbReference>
<evidence type="ECO:0000256" key="1">
    <source>
        <dbReference type="ARBA" id="ARBA00004196"/>
    </source>
</evidence>
<dbReference type="PROSITE" id="PS00194">
    <property type="entry name" value="THIOREDOXIN_1"/>
    <property type="match status" value="1"/>
</dbReference>